<dbReference type="Proteomes" id="UP001142810">
    <property type="component" value="Unassembled WGS sequence"/>
</dbReference>
<proteinExistence type="predicted"/>
<protein>
    <submittedName>
        <fullName evidence="3">Histidine kinase</fullName>
    </submittedName>
</protein>
<evidence type="ECO:0000313" key="4">
    <source>
        <dbReference type="Proteomes" id="UP001142810"/>
    </source>
</evidence>
<reference evidence="3" key="1">
    <citation type="submission" date="2022-11" db="EMBL/GenBank/DDBJ databases">
        <title>Alteromonas sp. nov., isolated from sea water of the Qingdao.</title>
        <authorList>
            <person name="Wang Q."/>
        </authorList>
    </citation>
    <scope>NUCLEOTIDE SEQUENCE</scope>
    <source>
        <strain evidence="3">ASW11-7</strain>
    </source>
</reference>
<evidence type="ECO:0000259" key="2">
    <source>
        <dbReference type="Pfam" id="PF06580"/>
    </source>
</evidence>
<feature type="domain" description="Signal transduction histidine kinase internal region" evidence="2">
    <location>
        <begin position="172"/>
        <end position="223"/>
    </location>
</feature>
<keyword evidence="1" id="KW-0812">Transmembrane</keyword>
<dbReference type="Pfam" id="PF06580">
    <property type="entry name" value="His_kinase"/>
    <property type="match status" value="1"/>
</dbReference>
<feature type="transmembrane region" description="Helical" evidence="1">
    <location>
        <begin position="53"/>
        <end position="71"/>
    </location>
</feature>
<dbReference type="PANTHER" id="PTHR34220">
    <property type="entry name" value="SENSOR HISTIDINE KINASE YPDA"/>
    <property type="match status" value="1"/>
</dbReference>
<organism evidence="3 4">
    <name type="scientific">Alteromonas aquimaris</name>
    <dbReference type="NCBI Taxonomy" id="2998417"/>
    <lineage>
        <taxon>Bacteria</taxon>
        <taxon>Pseudomonadati</taxon>
        <taxon>Pseudomonadota</taxon>
        <taxon>Gammaproteobacteria</taxon>
        <taxon>Alteromonadales</taxon>
        <taxon>Alteromonadaceae</taxon>
        <taxon>Alteromonas/Salinimonas group</taxon>
        <taxon>Alteromonas</taxon>
    </lineage>
</organism>
<gene>
    <name evidence="3" type="ORF">OPS25_11410</name>
</gene>
<sequence>MFSSFIRNFPSRLFCLSSTLFWLIMNTLAADNAYRIAIEYGRNPVWHEVWLRYIPWWGNWIILTPIVIALIKTISLDPKQRSKFIGVNLTLMILVMCFYWFITALEVALIQGDVTLQAIGNVIQEVLRSPMHLDVLMYLAVACIGFSGMYYNRSQKEALVNVKLTNQLLEVELQSLKSQLSPHFLFNTLNTISGLIRLEQKSEAVIALSELSKMFRTVLENQKKSTNYVA</sequence>
<feature type="transmembrane region" description="Helical" evidence="1">
    <location>
        <begin position="135"/>
        <end position="151"/>
    </location>
</feature>
<name>A0ABT3P8K5_9ALTE</name>
<accession>A0ABT3P8K5</accession>
<comment type="caution">
    <text evidence="3">The sequence shown here is derived from an EMBL/GenBank/DDBJ whole genome shotgun (WGS) entry which is preliminary data.</text>
</comment>
<dbReference type="InterPro" id="IPR050640">
    <property type="entry name" value="Bact_2-comp_sensor_kinase"/>
</dbReference>
<keyword evidence="3" id="KW-0418">Kinase</keyword>
<keyword evidence="1" id="KW-1133">Transmembrane helix</keyword>
<dbReference type="PANTHER" id="PTHR34220:SF7">
    <property type="entry name" value="SENSOR HISTIDINE KINASE YPDA"/>
    <property type="match status" value="1"/>
</dbReference>
<keyword evidence="1" id="KW-0472">Membrane</keyword>
<keyword evidence="3" id="KW-0808">Transferase</keyword>
<dbReference type="GO" id="GO:0016301">
    <property type="term" value="F:kinase activity"/>
    <property type="evidence" value="ECO:0007669"/>
    <property type="project" value="UniProtKB-KW"/>
</dbReference>
<evidence type="ECO:0000313" key="3">
    <source>
        <dbReference type="EMBL" id="MCW8109104.1"/>
    </source>
</evidence>
<evidence type="ECO:0000256" key="1">
    <source>
        <dbReference type="SAM" id="Phobius"/>
    </source>
</evidence>
<dbReference type="RefSeq" id="WP_265617851.1">
    <property type="nucleotide sequence ID" value="NZ_JAPFRD010000011.1"/>
</dbReference>
<feature type="transmembrane region" description="Helical" evidence="1">
    <location>
        <begin position="83"/>
        <end position="102"/>
    </location>
</feature>
<keyword evidence="4" id="KW-1185">Reference proteome</keyword>
<dbReference type="EMBL" id="JAPFRD010000011">
    <property type="protein sequence ID" value="MCW8109104.1"/>
    <property type="molecule type" value="Genomic_DNA"/>
</dbReference>
<dbReference type="InterPro" id="IPR010559">
    <property type="entry name" value="Sig_transdc_His_kin_internal"/>
</dbReference>